<name>A0A1M7R102_9ACTN</name>
<dbReference type="InterPro" id="IPR008984">
    <property type="entry name" value="SMAD_FHA_dom_sf"/>
</dbReference>
<dbReference type="InterPro" id="IPR000253">
    <property type="entry name" value="FHA_dom"/>
</dbReference>
<dbReference type="SMART" id="SM00240">
    <property type="entry name" value="FHA"/>
    <property type="match status" value="1"/>
</dbReference>
<dbReference type="PROSITE" id="PS50006">
    <property type="entry name" value="FHA_DOMAIN"/>
    <property type="match status" value="1"/>
</dbReference>
<evidence type="ECO:0000259" key="2">
    <source>
        <dbReference type="PROSITE" id="PS50006"/>
    </source>
</evidence>
<feature type="domain" description="FHA" evidence="2">
    <location>
        <begin position="93"/>
        <end position="144"/>
    </location>
</feature>
<dbReference type="STRING" id="134849.SAMN05443668_10637"/>
<evidence type="ECO:0000313" key="3">
    <source>
        <dbReference type="EMBL" id="SHN38270.1"/>
    </source>
</evidence>
<dbReference type="PANTHER" id="PTHR23308">
    <property type="entry name" value="NUCLEAR INHIBITOR OF PROTEIN PHOSPHATASE-1"/>
    <property type="match status" value="1"/>
</dbReference>
<sequence>MAELMCPQCQRSMQPGEVCETCFISPVPRPEPVAGNAPAPASAGPCADPDCVNGGSVPASGCGACGASARAAGGAKLLFPWGVEELSAGGGALRIGREDSPLAIRLADYGNVSRRHAELMISAGMPVVVDLGSANGTFVNGERIVPREPRVLRHGDNLQFARDLQATIDLGSTR</sequence>
<dbReference type="CDD" id="cd00060">
    <property type="entry name" value="FHA"/>
    <property type="match status" value="1"/>
</dbReference>
<proteinExistence type="predicted"/>
<dbReference type="OrthoDB" id="5240729at2"/>
<evidence type="ECO:0000313" key="4">
    <source>
        <dbReference type="Proteomes" id="UP000184440"/>
    </source>
</evidence>
<gene>
    <name evidence="3" type="ORF">SAMN05443668_10637</name>
</gene>
<accession>A0A1M7R102</accession>
<keyword evidence="4" id="KW-1185">Reference proteome</keyword>
<dbReference type="AlphaFoldDB" id="A0A1M7R102"/>
<reference evidence="3 4" key="1">
    <citation type="submission" date="2016-11" db="EMBL/GenBank/DDBJ databases">
        <authorList>
            <person name="Jaros S."/>
            <person name="Januszkiewicz K."/>
            <person name="Wedrychowicz H."/>
        </authorList>
    </citation>
    <scope>NUCLEOTIDE SEQUENCE [LARGE SCALE GENOMIC DNA]</scope>
    <source>
        <strain evidence="3 4">DSM 46144</strain>
    </source>
</reference>
<dbReference type="InterPro" id="IPR050923">
    <property type="entry name" value="Cell_Proc_Reg/RNA_Proc"/>
</dbReference>
<dbReference type="EMBL" id="FRCS01000006">
    <property type="protein sequence ID" value="SHN38270.1"/>
    <property type="molecule type" value="Genomic_DNA"/>
</dbReference>
<protein>
    <submittedName>
        <fullName evidence="3">FHA domain-containing protein</fullName>
    </submittedName>
</protein>
<dbReference type="Gene3D" id="2.60.200.20">
    <property type="match status" value="1"/>
</dbReference>
<evidence type="ECO:0000256" key="1">
    <source>
        <dbReference type="ARBA" id="ARBA00022553"/>
    </source>
</evidence>
<dbReference type="Proteomes" id="UP000184440">
    <property type="component" value="Unassembled WGS sequence"/>
</dbReference>
<organism evidence="3 4">
    <name type="scientific">Cryptosporangium aurantiacum</name>
    <dbReference type="NCBI Taxonomy" id="134849"/>
    <lineage>
        <taxon>Bacteria</taxon>
        <taxon>Bacillati</taxon>
        <taxon>Actinomycetota</taxon>
        <taxon>Actinomycetes</taxon>
        <taxon>Cryptosporangiales</taxon>
        <taxon>Cryptosporangiaceae</taxon>
        <taxon>Cryptosporangium</taxon>
    </lineage>
</organism>
<dbReference type="Pfam" id="PF00498">
    <property type="entry name" value="FHA"/>
    <property type="match status" value="1"/>
</dbReference>
<dbReference type="SUPFAM" id="SSF49879">
    <property type="entry name" value="SMAD/FHA domain"/>
    <property type="match status" value="1"/>
</dbReference>
<keyword evidence="1" id="KW-0597">Phosphoprotein</keyword>